<organism evidence="2 3">
    <name type="scientific">Trinickia fusca</name>
    <dbReference type="NCBI Taxonomy" id="2419777"/>
    <lineage>
        <taxon>Bacteria</taxon>
        <taxon>Pseudomonadati</taxon>
        <taxon>Pseudomonadota</taxon>
        <taxon>Betaproteobacteria</taxon>
        <taxon>Burkholderiales</taxon>
        <taxon>Burkholderiaceae</taxon>
        <taxon>Trinickia</taxon>
    </lineage>
</organism>
<feature type="domain" description="YcaO" evidence="1">
    <location>
        <begin position="379"/>
        <end position="732"/>
    </location>
</feature>
<proteinExistence type="predicted"/>
<keyword evidence="3" id="KW-1185">Reference proteome</keyword>
<dbReference type="AlphaFoldDB" id="A0A494XCC2"/>
<dbReference type="Pfam" id="PF00881">
    <property type="entry name" value="Nitroreductase"/>
    <property type="match status" value="1"/>
</dbReference>
<evidence type="ECO:0000313" key="3">
    <source>
        <dbReference type="Proteomes" id="UP000280434"/>
    </source>
</evidence>
<name>A0A494XCC2_9BURK</name>
<evidence type="ECO:0000313" key="2">
    <source>
        <dbReference type="EMBL" id="RKP48405.1"/>
    </source>
</evidence>
<dbReference type="SUPFAM" id="SSF55469">
    <property type="entry name" value="FMN-dependent nitroreductase-like"/>
    <property type="match status" value="1"/>
</dbReference>
<dbReference type="PANTHER" id="PTHR37809:SF1">
    <property type="entry name" value="RIBOSOMAL PROTEIN S12 METHYLTHIOTRANSFERASE ACCESSORY FACTOR YCAO"/>
    <property type="match status" value="1"/>
</dbReference>
<evidence type="ECO:0000259" key="1">
    <source>
        <dbReference type="PROSITE" id="PS51664"/>
    </source>
</evidence>
<dbReference type="Proteomes" id="UP000280434">
    <property type="component" value="Unassembled WGS sequence"/>
</dbReference>
<dbReference type="RefSeq" id="WP_121278253.1">
    <property type="nucleotide sequence ID" value="NZ_RBZV01000004.1"/>
</dbReference>
<reference evidence="2 3" key="1">
    <citation type="submission" date="2018-10" db="EMBL/GenBank/DDBJ databases">
        <title>Paraburkholderia sp. 7MK8-2, isolated from soil.</title>
        <authorList>
            <person name="Gao Z.-H."/>
            <person name="Qiu L.-H."/>
        </authorList>
    </citation>
    <scope>NUCLEOTIDE SEQUENCE [LARGE SCALE GENOMIC DNA]</scope>
    <source>
        <strain evidence="2 3">7MK8-2</strain>
    </source>
</reference>
<dbReference type="PANTHER" id="PTHR37809">
    <property type="entry name" value="RIBOSOMAL PROTEIN S12 METHYLTHIOTRANSFERASE ACCESSORY FACTOR YCAO"/>
    <property type="match status" value="1"/>
</dbReference>
<dbReference type="InterPro" id="IPR000415">
    <property type="entry name" value="Nitroreductase-like"/>
</dbReference>
<accession>A0A494XCC2</accession>
<protein>
    <recommendedName>
        <fullName evidence="1">YcaO domain-containing protein</fullName>
    </recommendedName>
</protein>
<dbReference type="InterPro" id="IPR003776">
    <property type="entry name" value="YcaO-like_dom"/>
</dbReference>
<sequence length="732" mass="79579">MSGSESIELAAHDRERICPLLAAPGLIRGDTLSLRLAGEKIKLRAPRQYLAKLFEWCQGDMTLAQIEAASVAQWGEPRFAQFVEDLLAAGILIDTSTLLQSAARAARTPNWMGRPADKAIWRAAIPRLPEPAQVATEAIQLPSSGASSFAGLLAQRRSADAFGTQPLPLQTLTGLLHAAYGMQASGHRSVASAGGFYGLRLHVVLLAPIGGIASGTYAVRFDTQGGVHLEREHDELDHIPSLVYHPHMLRHAAGLVIVSSDLAPSTLKYGNRSYPFALLEAGAIIQNLALAAAELHIGWRTLGGLDYPSVEQHCGLSQREHALIAGVFGALPDDALAVKGSAHEIEFLWSDAVAGLPFHLAMARIDSGGETAAQSFSWGRDASAWRAYDKAVAEAAERHAYRQPRPWRSETWQPGSDQCDPRALVAYSRAQYRRAGFPYKPFDRATPYLWTETRNVLTGATRWVPAECVLHRNALPAEYFETRLTAASSSGCASGTSVTMAQQSALFELIERDAFMRHWFAQRGGDEIDADTLPAGILARIGELQSRGCRVSVQVLDLAVHPVWMILVQHDAMHFTTVGASAGLDLERVLHSALSEAETAAYARLGGLKAEPIRPADVRTPAEHADLYAHKRYYKRADGLFVTQGRYAFEEVARRHAPDISTFYADLQARGFELLWVDLSLPDAPLTLTGERLVSGRMLVPGLIPIGFGAHDLPLGMAAGVHRGARFPHPFP</sequence>
<dbReference type="GO" id="GO:0016491">
    <property type="term" value="F:oxidoreductase activity"/>
    <property type="evidence" value="ECO:0007669"/>
    <property type="project" value="InterPro"/>
</dbReference>
<gene>
    <name evidence="2" type="ORF">D7S89_13935</name>
</gene>
<dbReference type="Gene3D" id="3.30.40.250">
    <property type="match status" value="1"/>
</dbReference>
<dbReference type="Gene3D" id="3.30.1330.230">
    <property type="match status" value="1"/>
</dbReference>
<dbReference type="Pfam" id="PF02624">
    <property type="entry name" value="YcaO"/>
    <property type="match status" value="1"/>
</dbReference>
<dbReference type="OrthoDB" id="2379922at2"/>
<dbReference type="Gene3D" id="3.30.160.660">
    <property type="match status" value="1"/>
</dbReference>
<dbReference type="PROSITE" id="PS51664">
    <property type="entry name" value="YCAO"/>
    <property type="match status" value="1"/>
</dbReference>
<comment type="caution">
    <text evidence="2">The sequence shown here is derived from an EMBL/GenBank/DDBJ whole genome shotgun (WGS) entry which is preliminary data.</text>
</comment>
<dbReference type="EMBL" id="RBZV01000004">
    <property type="protein sequence ID" value="RKP48405.1"/>
    <property type="molecule type" value="Genomic_DNA"/>
</dbReference>
<dbReference type="CDD" id="cd02142">
    <property type="entry name" value="McbC_SagB-like_oxidoreductase"/>
    <property type="match status" value="1"/>
</dbReference>
<dbReference type="InterPro" id="IPR029479">
    <property type="entry name" value="Nitroreductase"/>
</dbReference>
<dbReference type="Gene3D" id="3.40.109.10">
    <property type="entry name" value="NADH Oxidase"/>
    <property type="match status" value="1"/>
</dbReference>